<accession>X0USF9</accession>
<proteinExistence type="predicted"/>
<evidence type="ECO:0000313" key="1">
    <source>
        <dbReference type="EMBL" id="GAG02162.1"/>
    </source>
</evidence>
<name>X0USF9_9ZZZZ</name>
<dbReference type="AlphaFoldDB" id="X0USF9"/>
<organism evidence="1">
    <name type="scientific">marine sediment metagenome</name>
    <dbReference type="NCBI Taxonomy" id="412755"/>
    <lineage>
        <taxon>unclassified sequences</taxon>
        <taxon>metagenomes</taxon>
        <taxon>ecological metagenomes</taxon>
    </lineage>
</organism>
<gene>
    <name evidence="1" type="ORF">S01H1_41870</name>
</gene>
<feature type="non-terminal residue" evidence="1">
    <location>
        <position position="57"/>
    </location>
</feature>
<reference evidence="1" key="1">
    <citation type="journal article" date="2014" name="Front. Microbiol.">
        <title>High frequency of phylogenetically diverse reductive dehalogenase-homologous genes in deep subseafloor sedimentary metagenomes.</title>
        <authorList>
            <person name="Kawai M."/>
            <person name="Futagami T."/>
            <person name="Toyoda A."/>
            <person name="Takaki Y."/>
            <person name="Nishi S."/>
            <person name="Hori S."/>
            <person name="Arai W."/>
            <person name="Tsubouchi T."/>
            <person name="Morono Y."/>
            <person name="Uchiyama I."/>
            <person name="Ito T."/>
            <person name="Fujiyama A."/>
            <person name="Inagaki F."/>
            <person name="Takami H."/>
        </authorList>
    </citation>
    <scope>NUCLEOTIDE SEQUENCE</scope>
    <source>
        <strain evidence="1">Expedition CK06-06</strain>
    </source>
</reference>
<comment type="caution">
    <text evidence="1">The sequence shown here is derived from an EMBL/GenBank/DDBJ whole genome shotgun (WGS) entry which is preliminary data.</text>
</comment>
<sequence>MTNSLDGHDRSAGVQKQAAVPRGPKAWLLALRPWSFPASIVPMLVGGALAYRADFWD</sequence>
<dbReference type="EMBL" id="BARS01026579">
    <property type="protein sequence ID" value="GAG02162.1"/>
    <property type="molecule type" value="Genomic_DNA"/>
</dbReference>
<evidence type="ECO:0008006" key="2">
    <source>
        <dbReference type="Google" id="ProtNLM"/>
    </source>
</evidence>
<protein>
    <recommendedName>
        <fullName evidence="2">1,4-dihydroxy-2-naphthoate octaprenyltransferase</fullName>
    </recommendedName>
</protein>